<feature type="chain" id="PRO_5042180545" evidence="2">
    <location>
        <begin position="25"/>
        <end position="226"/>
    </location>
</feature>
<organism evidence="3 4">
    <name type="scientific">Zalerion maritima</name>
    <dbReference type="NCBI Taxonomy" id="339359"/>
    <lineage>
        <taxon>Eukaryota</taxon>
        <taxon>Fungi</taxon>
        <taxon>Dikarya</taxon>
        <taxon>Ascomycota</taxon>
        <taxon>Pezizomycotina</taxon>
        <taxon>Sordariomycetes</taxon>
        <taxon>Lulworthiomycetidae</taxon>
        <taxon>Lulworthiales</taxon>
        <taxon>Lulworthiaceae</taxon>
        <taxon>Zalerion</taxon>
    </lineage>
</organism>
<keyword evidence="2" id="KW-0732">Signal</keyword>
<dbReference type="AlphaFoldDB" id="A0AAD5RRT1"/>
<dbReference type="EMBL" id="JAKWBI020000106">
    <property type="protein sequence ID" value="KAJ2902668.1"/>
    <property type="molecule type" value="Genomic_DNA"/>
</dbReference>
<evidence type="ECO:0000256" key="2">
    <source>
        <dbReference type="SAM" id="SignalP"/>
    </source>
</evidence>
<dbReference type="Proteomes" id="UP001201980">
    <property type="component" value="Unassembled WGS sequence"/>
</dbReference>
<gene>
    <name evidence="3" type="ORF">MKZ38_000253</name>
</gene>
<evidence type="ECO:0000313" key="3">
    <source>
        <dbReference type="EMBL" id="KAJ2902668.1"/>
    </source>
</evidence>
<feature type="region of interest" description="Disordered" evidence="1">
    <location>
        <begin position="83"/>
        <end position="104"/>
    </location>
</feature>
<feature type="signal peptide" evidence="2">
    <location>
        <begin position="1"/>
        <end position="24"/>
    </location>
</feature>
<proteinExistence type="predicted"/>
<evidence type="ECO:0000313" key="4">
    <source>
        <dbReference type="Proteomes" id="UP001201980"/>
    </source>
</evidence>
<comment type="caution">
    <text evidence="3">The sequence shown here is derived from an EMBL/GenBank/DDBJ whole genome shotgun (WGS) entry which is preliminary data.</text>
</comment>
<keyword evidence="4" id="KW-1185">Reference proteome</keyword>
<protein>
    <submittedName>
        <fullName evidence="3">Uncharacterized protein</fullName>
    </submittedName>
</protein>
<name>A0AAD5RRT1_9PEZI</name>
<accession>A0AAD5RRT1</accession>
<reference evidence="3" key="1">
    <citation type="submission" date="2022-07" db="EMBL/GenBank/DDBJ databases">
        <title>Draft genome sequence of Zalerion maritima ATCC 34329, a (micro)plastics degrading marine fungus.</title>
        <authorList>
            <person name="Paco A."/>
            <person name="Goncalves M.F.M."/>
            <person name="Rocha-Santos T.A.P."/>
            <person name="Alves A."/>
        </authorList>
    </citation>
    <scope>NUCLEOTIDE SEQUENCE</scope>
    <source>
        <strain evidence="3">ATCC 34329</strain>
    </source>
</reference>
<evidence type="ECO:0000256" key="1">
    <source>
        <dbReference type="SAM" id="MobiDB-lite"/>
    </source>
</evidence>
<sequence length="226" mass="23550">MPIHSSRVSLLALVAAAAATATAAATTLTPILNSTNLWTTREWTSSCSRPASGPPSSSCFYSFLVSGQELASANIPPFEASCQGTPYASAEDDDEGTDPDRRGSFAACTLISGEEEEEEEEEGTQGGKVSAKFGMPPAASAASAAAAASERRGVFLPPATNGTTAGNQAEIGYLQVSYAFKDGGDASLWWNYTAYAEAPYYIELDDDDVPPGSNFTLFPTEAFAIA</sequence>